<sequence length="484" mass="54298">MLNSIRPSYKADNDPEVHPLKCISDLEKRITRKLDIHVMPWLFGLWLLAFIDRSNIGNARIDGLAKDLHLDANKFNIALAVFYVPYICYDIPSNLVIKYFGAGYYLPTLLIAWGIVSMCTGFVKSYAGLLVARFFLGFTEGGLLGGMIVYLAMFYPRHQMLYRITLFYCAAPLSGAFGGLLATGLAQISSGRYVGWPFIFFVEGAITIAFGIIVLFMLPHTPSDIKFLSPEQHSACLARMRIDAHGSNPTSDVNHEKFSWYWVRRALLNVNTIALSLNFFAIITPIYSYSLFLPTIIKSLGYTAVKAQLLTVPPNMGAFCMVLLTGWYSDKLRVRGPLMLVGCSIAIIGYIMLIASKHTLTQYGGTFLVAAGIFPCSPLVMGWLSNNLAPHYVRATGMGFQIMIANMAAFIATFTYLQKDGPRYTTGHAINIGMLCFSLVLSTLNIVYCKWENRKRETGERSYRLEKEDEKMLGYRHPNFKYTT</sequence>
<dbReference type="EMBL" id="MU003498">
    <property type="protein sequence ID" value="KAF2474090.1"/>
    <property type="molecule type" value="Genomic_DNA"/>
</dbReference>
<comment type="caution">
    <text evidence="1">The sequence shown here is derived from an EMBL/GenBank/DDBJ whole genome shotgun (WGS) entry which is preliminary data.</text>
</comment>
<reference evidence="1" key="1">
    <citation type="journal article" date="2020" name="Stud. Mycol.">
        <title>101 Dothideomycetes genomes: a test case for predicting lifestyles and emergence of pathogens.</title>
        <authorList>
            <person name="Haridas S."/>
            <person name="Albert R."/>
            <person name="Binder M."/>
            <person name="Bloem J."/>
            <person name="Labutti K."/>
            <person name="Salamov A."/>
            <person name="Andreopoulos B."/>
            <person name="Baker S."/>
            <person name="Barry K."/>
            <person name="Bills G."/>
            <person name="Bluhm B."/>
            <person name="Cannon C."/>
            <person name="Castanera R."/>
            <person name="Culley D."/>
            <person name="Daum C."/>
            <person name="Ezra D."/>
            <person name="Gonzalez J."/>
            <person name="Henrissat B."/>
            <person name="Kuo A."/>
            <person name="Liang C."/>
            <person name="Lipzen A."/>
            <person name="Lutzoni F."/>
            <person name="Magnuson J."/>
            <person name="Mondo S."/>
            <person name="Nolan M."/>
            <person name="Ohm R."/>
            <person name="Pangilinan J."/>
            <person name="Park H.-J."/>
            <person name="Ramirez L."/>
            <person name="Alfaro M."/>
            <person name="Sun H."/>
            <person name="Tritt A."/>
            <person name="Yoshinaga Y."/>
            <person name="Zwiers L.-H."/>
            <person name="Turgeon B."/>
            <person name="Goodwin S."/>
            <person name="Spatafora J."/>
            <person name="Crous P."/>
            <person name="Grigoriev I."/>
        </authorList>
    </citation>
    <scope>NUCLEOTIDE SEQUENCE</scope>
    <source>
        <strain evidence="1">ATCC 200398</strain>
    </source>
</reference>
<keyword evidence="2" id="KW-1185">Reference proteome</keyword>
<protein>
    <submittedName>
        <fullName evidence="1">MFS general substrate transporter</fullName>
    </submittedName>
</protein>
<evidence type="ECO:0000313" key="1">
    <source>
        <dbReference type="EMBL" id="KAF2474090.1"/>
    </source>
</evidence>
<accession>A0ACB6R4T7</accession>
<evidence type="ECO:0000313" key="2">
    <source>
        <dbReference type="Proteomes" id="UP000799755"/>
    </source>
</evidence>
<dbReference type="Proteomes" id="UP000799755">
    <property type="component" value="Unassembled WGS sequence"/>
</dbReference>
<gene>
    <name evidence="1" type="ORF">BDR25DRAFT_332286</name>
</gene>
<organism evidence="1 2">
    <name type="scientific">Lindgomyces ingoldianus</name>
    <dbReference type="NCBI Taxonomy" id="673940"/>
    <lineage>
        <taxon>Eukaryota</taxon>
        <taxon>Fungi</taxon>
        <taxon>Dikarya</taxon>
        <taxon>Ascomycota</taxon>
        <taxon>Pezizomycotina</taxon>
        <taxon>Dothideomycetes</taxon>
        <taxon>Pleosporomycetidae</taxon>
        <taxon>Pleosporales</taxon>
        <taxon>Lindgomycetaceae</taxon>
        <taxon>Lindgomyces</taxon>
    </lineage>
</organism>
<name>A0ACB6R4T7_9PLEO</name>
<proteinExistence type="predicted"/>